<protein>
    <submittedName>
        <fullName evidence="1">Uncharacterized protein</fullName>
    </submittedName>
</protein>
<dbReference type="AlphaFoldDB" id="A0A9Q0IT03"/>
<name>A0A9Q0IT03_9TELE</name>
<keyword evidence="2" id="KW-1185">Reference proteome</keyword>
<evidence type="ECO:0000313" key="1">
    <source>
        <dbReference type="EMBL" id="KAJ3608021.1"/>
    </source>
</evidence>
<dbReference type="Proteomes" id="UP001148018">
    <property type="component" value="Unassembled WGS sequence"/>
</dbReference>
<feature type="non-terminal residue" evidence="1">
    <location>
        <position position="1"/>
    </location>
</feature>
<comment type="caution">
    <text evidence="1">The sequence shown here is derived from an EMBL/GenBank/DDBJ whole genome shotgun (WGS) entry which is preliminary data.</text>
</comment>
<evidence type="ECO:0000313" key="2">
    <source>
        <dbReference type="Proteomes" id="UP001148018"/>
    </source>
</evidence>
<proteinExistence type="predicted"/>
<accession>A0A9Q0IT03</accession>
<sequence>DKAQQELLMVRQRLEDKLRQEIHALCAGQEEEGDHLPHVALTLQTNCDRGS</sequence>
<gene>
    <name evidence="1" type="ORF">NHX12_025071</name>
</gene>
<dbReference type="EMBL" id="JANIIK010000040">
    <property type="protein sequence ID" value="KAJ3608021.1"/>
    <property type="molecule type" value="Genomic_DNA"/>
</dbReference>
<organism evidence="1 2">
    <name type="scientific">Muraenolepis orangiensis</name>
    <name type="common">Patagonian moray cod</name>
    <dbReference type="NCBI Taxonomy" id="630683"/>
    <lineage>
        <taxon>Eukaryota</taxon>
        <taxon>Metazoa</taxon>
        <taxon>Chordata</taxon>
        <taxon>Craniata</taxon>
        <taxon>Vertebrata</taxon>
        <taxon>Euteleostomi</taxon>
        <taxon>Actinopterygii</taxon>
        <taxon>Neopterygii</taxon>
        <taxon>Teleostei</taxon>
        <taxon>Neoteleostei</taxon>
        <taxon>Acanthomorphata</taxon>
        <taxon>Zeiogadaria</taxon>
        <taxon>Gadariae</taxon>
        <taxon>Gadiformes</taxon>
        <taxon>Muraenolepidoidei</taxon>
        <taxon>Muraenolepididae</taxon>
        <taxon>Muraenolepis</taxon>
    </lineage>
</organism>
<reference evidence="1" key="1">
    <citation type="submission" date="2022-07" db="EMBL/GenBank/DDBJ databases">
        <title>Chromosome-level genome of Muraenolepis orangiensis.</title>
        <authorList>
            <person name="Kim J."/>
        </authorList>
    </citation>
    <scope>NUCLEOTIDE SEQUENCE</scope>
    <source>
        <strain evidence="1">KU_S4_2022</strain>
        <tissue evidence="1">Muscle</tissue>
    </source>
</reference>